<keyword evidence="4" id="KW-1185">Reference proteome</keyword>
<protein>
    <submittedName>
        <fullName evidence="3">Glycogen synthase</fullName>
        <ecNumber evidence="3">2.4.1.11</ecNumber>
    </submittedName>
</protein>
<evidence type="ECO:0000259" key="2">
    <source>
        <dbReference type="Pfam" id="PF13439"/>
    </source>
</evidence>
<dbReference type="PANTHER" id="PTHR45947">
    <property type="entry name" value="SULFOQUINOVOSYL TRANSFERASE SQD2"/>
    <property type="match status" value="1"/>
</dbReference>
<name>A0A518CYK3_9BACT</name>
<proteinExistence type="predicted"/>
<dbReference type="InterPro" id="IPR050194">
    <property type="entry name" value="Glycosyltransferase_grp1"/>
</dbReference>
<keyword evidence="3" id="KW-0328">Glycosyltransferase</keyword>
<accession>A0A518CYK3</accession>
<dbReference type="GO" id="GO:0004373">
    <property type="term" value="F:alpha-1,4-glucan glucosyltransferase (UDP-glucose donor) activity"/>
    <property type="evidence" value="ECO:0007669"/>
    <property type="project" value="UniProtKB-EC"/>
</dbReference>
<dbReference type="EC" id="2.4.1.11" evidence="3"/>
<dbReference type="Pfam" id="PF13439">
    <property type="entry name" value="Glyco_transf_4"/>
    <property type="match status" value="1"/>
</dbReference>
<dbReference type="InterPro" id="IPR001296">
    <property type="entry name" value="Glyco_trans_1"/>
</dbReference>
<dbReference type="Proteomes" id="UP000319342">
    <property type="component" value="Chromosome"/>
</dbReference>
<evidence type="ECO:0000313" key="4">
    <source>
        <dbReference type="Proteomes" id="UP000319342"/>
    </source>
</evidence>
<sequence>MRVLLVSHRSLPRHPAGTEVHTHSLARALVAAGHEVLVYTAEKDVSRRHMSLNRREHDGVRYVELVNNLFHESFEQTYRSQPAEVRFGEVLDAFRPDVVHAAHLLYHSIGYAAICEQLDLPFFMTLFDFWLMCPRFGQRRYLDGSLCATIEPERCARCMAGFKHAATATERRVGRALAGLRGATGVDLAPLAKRVAAGSAAPTGSTAFVEPELDPRWLDALAERERAMREELVPRVAGFVAPSHFLESEFLAWGLPAGRTHFLRTGIDLLPFEGFVREPRAERLRVRFIGTVVAHKGPQVLVEAFERLEPSVREKLQLDLHGPGSHAPELAADLERRAAALGARYHGALERAGLAATLARTDLLVVPSLWYENAPLVILEALATGTAVAVSDLGGMAELVRESEAGFAFRAGDATALAELIAGLASDPERVIAVAARGRGALRSIDEDARDFAALYDAALAR</sequence>
<keyword evidence="3" id="KW-0808">Transferase</keyword>
<dbReference type="Pfam" id="PF00534">
    <property type="entry name" value="Glycos_transf_1"/>
    <property type="match status" value="1"/>
</dbReference>
<dbReference type="Gene3D" id="3.40.50.2000">
    <property type="entry name" value="Glycogen Phosphorylase B"/>
    <property type="match status" value="2"/>
</dbReference>
<gene>
    <name evidence="3" type="ORF">Pla163_14110</name>
</gene>
<dbReference type="AlphaFoldDB" id="A0A518CYK3"/>
<dbReference type="InterPro" id="IPR028098">
    <property type="entry name" value="Glyco_trans_4-like_N"/>
</dbReference>
<organism evidence="3 4">
    <name type="scientific">Rohdeia mirabilis</name>
    <dbReference type="NCBI Taxonomy" id="2528008"/>
    <lineage>
        <taxon>Bacteria</taxon>
        <taxon>Pseudomonadati</taxon>
        <taxon>Planctomycetota</taxon>
        <taxon>Planctomycetia</taxon>
        <taxon>Planctomycetia incertae sedis</taxon>
        <taxon>Rohdeia</taxon>
    </lineage>
</organism>
<feature type="domain" description="Glycosyl transferase family 1" evidence="1">
    <location>
        <begin position="283"/>
        <end position="430"/>
    </location>
</feature>
<dbReference type="PANTHER" id="PTHR45947:SF13">
    <property type="entry name" value="TRANSFERASE"/>
    <property type="match status" value="1"/>
</dbReference>
<evidence type="ECO:0000313" key="3">
    <source>
        <dbReference type="EMBL" id="QDU84304.1"/>
    </source>
</evidence>
<dbReference type="RefSeq" id="WP_145185606.1">
    <property type="nucleotide sequence ID" value="NZ_CP036290.1"/>
</dbReference>
<evidence type="ECO:0000259" key="1">
    <source>
        <dbReference type="Pfam" id="PF00534"/>
    </source>
</evidence>
<dbReference type="EMBL" id="CP036290">
    <property type="protein sequence ID" value="QDU84304.1"/>
    <property type="molecule type" value="Genomic_DNA"/>
</dbReference>
<feature type="domain" description="Glycosyltransferase subfamily 4-like N-terminal" evidence="2">
    <location>
        <begin position="17"/>
        <end position="131"/>
    </location>
</feature>
<reference evidence="3 4" key="1">
    <citation type="submission" date="2019-02" db="EMBL/GenBank/DDBJ databases">
        <title>Deep-cultivation of Planctomycetes and their phenomic and genomic characterization uncovers novel biology.</title>
        <authorList>
            <person name="Wiegand S."/>
            <person name="Jogler M."/>
            <person name="Boedeker C."/>
            <person name="Pinto D."/>
            <person name="Vollmers J."/>
            <person name="Rivas-Marin E."/>
            <person name="Kohn T."/>
            <person name="Peeters S.H."/>
            <person name="Heuer A."/>
            <person name="Rast P."/>
            <person name="Oberbeckmann S."/>
            <person name="Bunk B."/>
            <person name="Jeske O."/>
            <person name="Meyerdierks A."/>
            <person name="Storesund J.E."/>
            <person name="Kallscheuer N."/>
            <person name="Luecker S."/>
            <person name="Lage O.M."/>
            <person name="Pohl T."/>
            <person name="Merkel B.J."/>
            <person name="Hornburger P."/>
            <person name="Mueller R.-W."/>
            <person name="Bruemmer F."/>
            <person name="Labrenz M."/>
            <person name="Spormann A.M."/>
            <person name="Op den Camp H."/>
            <person name="Overmann J."/>
            <person name="Amann R."/>
            <person name="Jetten M.S.M."/>
            <person name="Mascher T."/>
            <person name="Medema M.H."/>
            <person name="Devos D.P."/>
            <person name="Kaster A.-K."/>
            <person name="Ovreas L."/>
            <person name="Rohde M."/>
            <person name="Galperin M.Y."/>
            <person name="Jogler C."/>
        </authorList>
    </citation>
    <scope>NUCLEOTIDE SEQUENCE [LARGE SCALE GENOMIC DNA]</scope>
    <source>
        <strain evidence="3 4">Pla163</strain>
    </source>
</reference>
<dbReference type="SUPFAM" id="SSF53756">
    <property type="entry name" value="UDP-Glycosyltransferase/glycogen phosphorylase"/>
    <property type="match status" value="1"/>
</dbReference>
<dbReference type="OrthoDB" id="9787617at2"/>